<comment type="similarity">
    <text evidence="2">Belongs to the binding-protein-dependent transport system permease family. CysTW subfamily.</text>
</comment>
<evidence type="ECO:0000256" key="1">
    <source>
        <dbReference type="ARBA" id="ARBA00004651"/>
    </source>
</evidence>
<proteinExistence type="inferred from homology"/>
<feature type="transmembrane region" description="Helical" evidence="8">
    <location>
        <begin position="269"/>
        <end position="288"/>
    </location>
</feature>
<dbReference type="CDD" id="cd06261">
    <property type="entry name" value="TM_PBP2"/>
    <property type="match status" value="1"/>
</dbReference>
<dbReference type="Pfam" id="PF00528">
    <property type="entry name" value="BPD_transp_1"/>
    <property type="match status" value="1"/>
</dbReference>
<name>A0ABQ5WDS5_9HYPH</name>
<dbReference type="Proteomes" id="UP001156691">
    <property type="component" value="Unassembled WGS sequence"/>
</dbReference>
<evidence type="ECO:0000256" key="5">
    <source>
        <dbReference type="ARBA" id="ARBA00022692"/>
    </source>
</evidence>
<evidence type="ECO:0000259" key="9">
    <source>
        <dbReference type="PROSITE" id="PS50928"/>
    </source>
</evidence>
<dbReference type="RefSeq" id="WP_284343249.1">
    <property type="nucleotide sequence ID" value="NZ_BSNS01000024.1"/>
</dbReference>
<dbReference type="PANTHER" id="PTHR42929:SF1">
    <property type="entry name" value="INNER MEMBRANE ABC TRANSPORTER PERMEASE PROTEIN YDCU-RELATED"/>
    <property type="match status" value="1"/>
</dbReference>
<evidence type="ECO:0000256" key="3">
    <source>
        <dbReference type="ARBA" id="ARBA00022448"/>
    </source>
</evidence>
<keyword evidence="5 8" id="KW-0812">Transmembrane</keyword>
<evidence type="ECO:0000256" key="2">
    <source>
        <dbReference type="ARBA" id="ARBA00007069"/>
    </source>
</evidence>
<feature type="transmembrane region" description="Helical" evidence="8">
    <location>
        <begin position="84"/>
        <end position="107"/>
    </location>
</feature>
<dbReference type="Gene3D" id="1.10.3720.10">
    <property type="entry name" value="MetI-like"/>
    <property type="match status" value="1"/>
</dbReference>
<comment type="subcellular location">
    <subcellularLocation>
        <location evidence="1 8">Cell membrane</location>
        <topology evidence="1 8">Multi-pass membrane protein</topology>
    </subcellularLocation>
</comment>
<keyword evidence="7 8" id="KW-0472">Membrane</keyword>
<feature type="transmembrane region" description="Helical" evidence="8">
    <location>
        <begin position="167"/>
        <end position="189"/>
    </location>
</feature>
<feature type="transmembrane region" description="Helical" evidence="8">
    <location>
        <begin position="210"/>
        <end position="235"/>
    </location>
</feature>
<dbReference type="InterPro" id="IPR035906">
    <property type="entry name" value="MetI-like_sf"/>
</dbReference>
<comment type="caution">
    <text evidence="10">The sequence shown here is derived from an EMBL/GenBank/DDBJ whole genome shotgun (WGS) entry which is preliminary data.</text>
</comment>
<evidence type="ECO:0000256" key="7">
    <source>
        <dbReference type="ARBA" id="ARBA00023136"/>
    </source>
</evidence>
<protein>
    <submittedName>
        <fullName evidence="10">Spermidine/putrescine ABC transporter permease</fullName>
    </submittedName>
</protein>
<dbReference type="SUPFAM" id="SSF161098">
    <property type="entry name" value="MetI-like"/>
    <property type="match status" value="1"/>
</dbReference>
<evidence type="ECO:0000256" key="6">
    <source>
        <dbReference type="ARBA" id="ARBA00022989"/>
    </source>
</evidence>
<dbReference type="InterPro" id="IPR000515">
    <property type="entry name" value="MetI-like"/>
</dbReference>
<sequence length="297" mass="32825">MSAAGGAVQAQPEPLDESETRRRPYGLLLVAAPVLLVGWLVIWPIVSAVIRTLWQPADDGGYEFTLETYVFFFSDRYSLDNLTVTLWTTGMCALFLLVICLPISLYLRFSVGRLPAYVQSLAIFPMFVPSIILAYAFIRVLGPNGMVDILLNAVGLPKIRTPYLTPWGPVIGLVWDNIPLTVLILLSGLGNVSNQAIEAARDVGARWLQVLWYIILPRIGNSILVALSFSVLGIFSSFTLPYVLGPAAPEMMGPFMQRTFRDVNDPQMAITQAVITFGFCIVFGLFYVRSVARNRGK</sequence>
<keyword evidence="4" id="KW-1003">Cell membrane</keyword>
<accession>A0ABQ5WDS5</accession>
<gene>
    <name evidence="10" type="primary">potB_2</name>
    <name evidence="10" type="ORF">GCM10010862_51370</name>
</gene>
<organism evidence="10 11">
    <name type="scientific">Devosia nitrariae</name>
    <dbReference type="NCBI Taxonomy" id="2071872"/>
    <lineage>
        <taxon>Bacteria</taxon>
        <taxon>Pseudomonadati</taxon>
        <taxon>Pseudomonadota</taxon>
        <taxon>Alphaproteobacteria</taxon>
        <taxon>Hyphomicrobiales</taxon>
        <taxon>Devosiaceae</taxon>
        <taxon>Devosia</taxon>
    </lineage>
</organism>
<feature type="transmembrane region" description="Helical" evidence="8">
    <location>
        <begin position="114"/>
        <end position="138"/>
    </location>
</feature>
<dbReference type="EMBL" id="BSNS01000024">
    <property type="protein sequence ID" value="GLQ57878.1"/>
    <property type="molecule type" value="Genomic_DNA"/>
</dbReference>
<evidence type="ECO:0000313" key="10">
    <source>
        <dbReference type="EMBL" id="GLQ57878.1"/>
    </source>
</evidence>
<evidence type="ECO:0000313" key="11">
    <source>
        <dbReference type="Proteomes" id="UP001156691"/>
    </source>
</evidence>
<keyword evidence="6 8" id="KW-1133">Transmembrane helix</keyword>
<evidence type="ECO:0000256" key="4">
    <source>
        <dbReference type="ARBA" id="ARBA00022475"/>
    </source>
</evidence>
<reference evidence="11" key="1">
    <citation type="journal article" date="2019" name="Int. J. Syst. Evol. Microbiol.">
        <title>The Global Catalogue of Microorganisms (GCM) 10K type strain sequencing project: providing services to taxonomists for standard genome sequencing and annotation.</title>
        <authorList>
            <consortium name="The Broad Institute Genomics Platform"/>
            <consortium name="The Broad Institute Genome Sequencing Center for Infectious Disease"/>
            <person name="Wu L."/>
            <person name="Ma J."/>
        </authorList>
    </citation>
    <scope>NUCLEOTIDE SEQUENCE [LARGE SCALE GENOMIC DNA]</scope>
    <source>
        <strain evidence="11">NBRC 112416</strain>
    </source>
</reference>
<feature type="domain" description="ABC transmembrane type-1" evidence="9">
    <location>
        <begin position="82"/>
        <end position="287"/>
    </location>
</feature>
<keyword evidence="3 8" id="KW-0813">Transport</keyword>
<evidence type="ECO:0000256" key="8">
    <source>
        <dbReference type="RuleBase" id="RU363032"/>
    </source>
</evidence>
<dbReference type="PANTHER" id="PTHR42929">
    <property type="entry name" value="INNER MEMBRANE ABC TRANSPORTER PERMEASE PROTEIN YDCU-RELATED-RELATED"/>
    <property type="match status" value="1"/>
</dbReference>
<keyword evidence="11" id="KW-1185">Reference proteome</keyword>
<feature type="transmembrane region" description="Helical" evidence="8">
    <location>
        <begin position="25"/>
        <end position="46"/>
    </location>
</feature>
<dbReference type="PROSITE" id="PS50928">
    <property type="entry name" value="ABC_TM1"/>
    <property type="match status" value="1"/>
</dbReference>